<evidence type="ECO:0000256" key="5">
    <source>
        <dbReference type="ARBA" id="ARBA00022777"/>
    </source>
</evidence>
<protein>
    <recommendedName>
        <fullName evidence="2">histidine kinase</fullName>
        <ecNumber evidence="2">2.7.13.3</ecNumber>
    </recommendedName>
</protein>
<keyword evidence="9" id="KW-1185">Reference proteome</keyword>
<dbReference type="Proteomes" id="UP000500857">
    <property type="component" value="Chromosome"/>
</dbReference>
<evidence type="ECO:0000313" key="9">
    <source>
        <dbReference type="Proteomes" id="UP000500857"/>
    </source>
</evidence>
<feature type="domain" description="Histidine kinase" evidence="7">
    <location>
        <begin position="197"/>
        <end position="442"/>
    </location>
</feature>
<dbReference type="SUPFAM" id="SSF55874">
    <property type="entry name" value="ATPase domain of HSP90 chaperone/DNA topoisomerase II/histidine kinase"/>
    <property type="match status" value="1"/>
</dbReference>
<keyword evidence="4" id="KW-0808">Transferase</keyword>
<dbReference type="Pfam" id="PF00512">
    <property type="entry name" value="HisKA"/>
    <property type="match status" value="1"/>
</dbReference>
<dbReference type="InterPro" id="IPR003661">
    <property type="entry name" value="HisK_dim/P_dom"/>
</dbReference>
<sequence length="445" mass="50868">MTGVAFLLGLALGMAFWLFDRWWNRKQLSQLLNGLPTDFVEVSMPLLYRLRRAIALTDRERQQFAAQLQIWQQVLQVAPLGYLQVDEENQLLWCNSQAQLLLQIQRWQPGEARLLLKFVRSYELDQLIETTRTQQQPGVRDWVFHPSVQDGSDVAKTRSLTLRGYSWPLPQGQVGVYLENRQPLVNLAQSRDRWISDLAHELKTPLTSIRLVAEALQDRLDPPWRQRVERLFDETERLIKLVQDWLELSQIEGEPAQTLSRKPLELVGLIQSVWQTLEPLAKQKQLSFQYSGLSRVWVKADESRLYRVLLNILDNSIRYSSVGGNIQAVVSFDDRPPTHHPNEIATGNRRFLQIDLIDSGPGFSSTDLPCVFERLYRGDASRSRQRSDPTGSKLHPYAVGAGCGLGLAIAEQIVLAHRGQISAKNHPETGGAWLQIQLPYDDDPQ</sequence>
<keyword evidence="6" id="KW-0902">Two-component regulatory system</keyword>
<dbReference type="PROSITE" id="PS50109">
    <property type="entry name" value="HIS_KIN"/>
    <property type="match status" value="1"/>
</dbReference>
<dbReference type="GO" id="GO:0004721">
    <property type="term" value="F:phosphoprotein phosphatase activity"/>
    <property type="evidence" value="ECO:0007669"/>
    <property type="project" value="TreeGrafter"/>
</dbReference>
<dbReference type="InterPro" id="IPR004358">
    <property type="entry name" value="Sig_transdc_His_kin-like_C"/>
</dbReference>
<dbReference type="InterPro" id="IPR050351">
    <property type="entry name" value="BphY/WalK/GraS-like"/>
</dbReference>
<reference evidence="8 9" key="1">
    <citation type="submission" date="2020-04" db="EMBL/GenBank/DDBJ databases">
        <authorList>
            <person name="Basu S."/>
            <person name="Maruthanayagam V."/>
            <person name="Chakraborty S."/>
            <person name="Pramanik A."/>
            <person name="Mukherjee J."/>
            <person name="Brink B."/>
        </authorList>
    </citation>
    <scope>NUCLEOTIDE SEQUENCE [LARGE SCALE GENOMIC DNA]</scope>
    <source>
        <strain evidence="8 9">AP17</strain>
    </source>
</reference>
<dbReference type="PRINTS" id="PR00344">
    <property type="entry name" value="BCTRLSENSOR"/>
</dbReference>
<dbReference type="Pfam" id="PF02518">
    <property type="entry name" value="HATPase_c"/>
    <property type="match status" value="1"/>
</dbReference>
<dbReference type="InterPro" id="IPR036097">
    <property type="entry name" value="HisK_dim/P_sf"/>
</dbReference>
<dbReference type="Gene3D" id="3.30.565.10">
    <property type="entry name" value="Histidine kinase-like ATPase, C-terminal domain"/>
    <property type="match status" value="1"/>
</dbReference>
<evidence type="ECO:0000256" key="6">
    <source>
        <dbReference type="ARBA" id="ARBA00023012"/>
    </source>
</evidence>
<gene>
    <name evidence="8" type="ORF">HCG48_05140</name>
</gene>
<dbReference type="GO" id="GO:0016036">
    <property type="term" value="P:cellular response to phosphate starvation"/>
    <property type="evidence" value="ECO:0007669"/>
    <property type="project" value="TreeGrafter"/>
</dbReference>
<dbReference type="KEGG" id="oxy:HCG48_05140"/>
<dbReference type="SMART" id="SM00388">
    <property type="entry name" value="HisKA"/>
    <property type="match status" value="1"/>
</dbReference>
<dbReference type="PANTHER" id="PTHR45453:SF1">
    <property type="entry name" value="PHOSPHATE REGULON SENSOR PROTEIN PHOR"/>
    <property type="match status" value="1"/>
</dbReference>
<dbReference type="InterPro" id="IPR003594">
    <property type="entry name" value="HATPase_dom"/>
</dbReference>
<dbReference type="InterPro" id="IPR036890">
    <property type="entry name" value="HATPase_C_sf"/>
</dbReference>
<accession>A0A6H1TTW2</accession>
<evidence type="ECO:0000259" key="7">
    <source>
        <dbReference type="PROSITE" id="PS50109"/>
    </source>
</evidence>
<name>A0A6H1TTW2_9CYAN</name>
<dbReference type="AlphaFoldDB" id="A0A6H1TTW2"/>
<dbReference type="RefSeq" id="WP_168568189.1">
    <property type="nucleotide sequence ID" value="NZ_CP051167.1"/>
</dbReference>
<dbReference type="Gene3D" id="1.10.287.130">
    <property type="match status" value="1"/>
</dbReference>
<organism evidence="8 9">
    <name type="scientific">Oxynema aestuarii AP17</name>
    <dbReference type="NCBI Taxonomy" id="2064643"/>
    <lineage>
        <taxon>Bacteria</taxon>
        <taxon>Bacillati</taxon>
        <taxon>Cyanobacteriota</taxon>
        <taxon>Cyanophyceae</taxon>
        <taxon>Oscillatoriophycideae</taxon>
        <taxon>Oscillatoriales</taxon>
        <taxon>Oscillatoriaceae</taxon>
        <taxon>Oxynema</taxon>
        <taxon>Oxynema aestuarii</taxon>
    </lineage>
</organism>
<dbReference type="SUPFAM" id="SSF47384">
    <property type="entry name" value="Homodimeric domain of signal transducing histidine kinase"/>
    <property type="match status" value="1"/>
</dbReference>
<dbReference type="CDD" id="cd00082">
    <property type="entry name" value="HisKA"/>
    <property type="match status" value="1"/>
</dbReference>
<evidence type="ECO:0000256" key="4">
    <source>
        <dbReference type="ARBA" id="ARBA00022679"/>
    </source>
</evidence>
<dbReference type="SMART" id="SM00387">
    <property type="entry name" value="HATPase_c"/>
    <property type="match status" value="1"/>
</dbReference>
<keyword evidence="5 8" id="KW-0418">Kinase</keyword>
<dbReference type="GO" id="GO:0005886">
    <property type="term" value="C:plasma membrane"/>
    <property type="evidence" value="ECO:0007669"/>
    <property type="project" value="TreeGrafter"/>
</dbReference>
<evidence type="ECO:0000256" key="2">
    <source>
        <dbReference type="ARBA" id="ARBA00012438"/>
    </source>
</evidence>
<evidence type="ECO:0000256" key="1">
    <source>
        <dbReference type="ARBA" id="ARBA00000085"/>
    </source>
</evidence>
<dbReference type="EC" id="2.7.13.3" evidence="2"/>
<dbReference type="InterPro" id="IPR005467">
    <property type="entry name" value="His_kinase_dom"/>
</dbReference>
<dbReference type="GO" id="GO:0000155">
    <property type="term" value="F:phosphorelay sensor kinase activity"/>
    <property type="evidence" value="ECO:0007669"/>
    <property type="project" value="InterPro"/>
</dbReference>
<comment type="catalytic activity">
    <reaction evidence="1">
        <text>ATP + protein L-histidine = ADP + protein N-phospho-L-histidine.</text>
        <dbReference type="EC" id="2.7.13.3"/>
    </reaction>
</comment>
<evidence type="ECO:0000313" key="8">
    <source>
        <dbReference type="EMBL" id="QIZ70032.1"/>
    </source>
</evidence>
<dbReference type="EMBL" id="CP051167">
    <property type="protein sequence ID" value="QIZ70032.1"/>
    <property type="molecule type" value="Genomic_DNA"/>
</dbReference>
<proteinExistence type="predicted"/>
<evidence type="ECO:0000256" key="3">
    <source>
        <dbReference type="ARBA" id="ARBA00022553"/>
    </source>
</evidence>
<dbReference type="PANTHER" id="PTHR45453">
    <property type="entry name" value="PHOSPHATE REGULON SENSOR PROTEIN PHOR"/>
    <property type="match status" value="1"/>
</dbReference>
<keyword evidence="3" id="KW-0597">Phosphoprotein</keyword>